<dbReference type="InterPro" id="IPR052101">
    <property type="entry name" value="Plant_StressResp_Kinase"/>
</dbReference>
<dbReference type="Proteomes" id="UP001234989">
    <property type="component" value="Chromosome 3"/>
</dbReference>
<gene>
    <name evidence="7" type="ORF">MTR67_012924</name>
</gene>
<reference evidence="7" key="1">
    <citation type="submission" date="2023-08" db="EMBL/GenBank/DDBJ databases">
        <title>A de novo genome assembly of Solanum verrucosum Schlechtendal, a Mexican diploid species geographically isolated from the other diploid A-genome species in potato relatives.</title>
        <authorList>
            <person name="Hosaka K."/>
        </authorList>
    </citation>
    <scope>NUCLEOTIDE SEQUENCE</scope>
    <source>
        <tissue evidence="7">Young leaves</tissue>
    </source>
</reference>
<dbReference type="PROSITE" id="PS50011">
    <property type="entry name" value="PROTEIN_KINASE_DOM"/>
    <property type="match status" value="1"/>
</dbReference>
<evidence type="ECO:0000313" key="8">
    <source>
        <dbReference type="Proteomes" id="UP001234989"/>
    </source>
</evidence>
<sequence>CKFPILPVIDGMVKPCSYSELENITNFETCLIQYTQSGRLFRGTITEGSEKRSVIVKTWDFFLPLDRAYAYRPSKFCDEIELYETANVHPHLAKLSRYCCDRRLAVVYDEELTTVLSDVLPADDFGWDKRMNVATQLADLLAWLHKNKIAVGSITASCIMIDKEVNIKVFDFGYICNRVNEDSVIPLDYVVGRYPEDVSKGMFTYTPSSSSLMFHIIHQRFPIIVCVMHDM</sequence>
<dbReference type="Gene3D" id="3.30.200.20">
    <property type="entry name" value="Phosphorylase Kinase, domain 1"/>
    <property type="match status" value="1"/>
</dbReference>
<keyword evidence="2" id="KW-0808">Transferase</keyword>
<keyword evidence="1" id="KW-0597">Phosphoprotein</keyword>
<evidence type="ECO:0000313" key="7">
    <source>
        <dbReference type="EMBL" id="WMV19539.1"/>
    </source>
</evidence>
<feature type="non-terminal residue" evidence="7">
    <location>
        <position position="1"/>
    </location>
</feature>
<name>A0AAF0THX8_SOLVR</name>
<keyword evidence="4" id="KW-0418">Kinase</keyword>
<evidence type="ECO:0000259" key="6">
    <source>
        <dbReference type="PROSITE" id="PS50011"/>
    </source>
</evidence>
<dbReference type="SUPFAM" id="SSF56112">
    <property type="entry name" value="Protein kinase-like (PK-like)"/>
    <property type="match status" value="1"/>
</dbReference>
<dbReference type="GO" id="GO:0004672">
    <property type="term" value="F:protein kinase activity"/>
    <property type="evidence" value="ECO:0007669"/>
    <property type="project" value="InterPro"/>
</dbReference>
<accession>A0AAF0THX8</accession>
<dbReference type="Pfam" id="PF07714">
    <property type="entry name" value="PK_Tyr_Ser-Thr"/>
    <property type="match status" value="1"/>
</dbReference>
<evidence type="ECO:0000256" key="4">
    <source>
        <dbReference type="ARBA" id="ARBA00022777"/>
    </source>
</evidence>
<dbReference type="GO" id="GO:0005524">
    <property type="term" value="F:ATP binding"/>
    <property type="evidence" value="ECO:0007669"/>
    <property type="project" value="UniProtKB-KW"/>
</dbReference>
<keyword evidence="5" id="KW-0067">ATP-binding</keyword>
<dbReference type="InterPro" id="IPR000719">
    <property type="entry name" value="Prot_kinase_dom"/>
</dbReference>
<keyword evidence="3" id="KW-0547">Nucleotide-binding</keyword>
<evidence type="ECO:0000256" key="1">
    <source>
        <dbReference type="ARBA" id="ARBA00022553"/>
    </source>
</evidence>
<feature type="domain" description="Protein kinase" evidence="6">
    <location>
        <begin position="31"/>
        <end position="231"/>
    </location>
</feature>
<protein>
    <recommendedName>
        <fullName evidence="6">Protein kinase domain-containing protein</fullName>
    </recommendedName>
</protein>
<evidence type="ECO:0000256" key="2">
    <source>
        <dbReference type="ARBA" id="ARBA00022679"/>
    </source>
</evidence>
<dbReference type="AlphaFoldDB" id="A0AAF0THX8"/>
<evidence type="ECO:0000256" key="3">
    <source>
        <dbReference type="ARBA" id="ARBA00022741"/>
    </source>
</evidence>
<dbReference type="PANTHER" id="PTHR47983:SF26">
    <property type="entry name" value="WALL-ASSOCIATED RECEPTOR KINASE-LIKE 8 ISOFORM X1"/>
    <property type="match status" value="1"/>
</dbReference>
<proteinExistence type="predicted"/>
<evidence type="ECO:0000256" key="5">
    <source>
        <dbReference type="ARBA" id="ARBA00022840"/>
    </source>
</evidence>
<dbReference type="InterPro" id="IPR001245">
    <property type="entry name" value="Ser-Thr/Tyr_kinase_cat_dom"/>
</dbReference>
<keyword evidence="8" id="KW-1185">Reference proteome</keyword>
<dbReference type="Gene3D" id="1.10.510.10">
    <property type="entry name" value="Transferase(Phosphotransferase) domain 1"/>
    <property type="match status" value="1"/>
</dbReference>
<dbReference type="EMBL" id="CP133614">
    <property type="protein sequence ID" value="WMV19539.1"/>
    <property type="molecule type" value="Genomic_DNA"/>
</dbReference>
<dbReference type="InterPro" id="IPR011009">
    <property type="entry name" value="Kinase-like_dom_sf"/>
</dbReference>
<dbReference type="PANTHER" id="PTHR47983">
    <property type="entry name" value="PTO-INTERACTING PROTEIN 1-LIKE"/>
    <property type="match status" value="1"/>
</dbReference>
<organism evidence="7 8">
    <name type="scientific">Solanum verrucosum</name>
    <dbReference type="NCBI Taxonomy" id="315347"/>
    <lineage>
        <taxon>Eukaryota</taxon>
        <taxon>Viridiplantae</taxon>
        <taxon>Streptophyta</taxon>
        <taxon>Embryophyta</taxon>
        <taxon>Tracheophyta</taxon>
        <taxon>Spermatophyta</taxon>
        <taxon>Magnoliopsida</taxon>
        <taxon>eudicotyledons</taxon>
        <taxon>Gunneridae</taxon>
        <taxon>Pentapetalae</taxon>
        <taxon>asterids</taxon>
        <taxon>lamiids</taxon>
        <taxon>Solanales</taxon>
        <taxon>Solanaceae</taxon>
        <taxon>Solanoideae</taxon>
        <taxon>Solaneae</taxon>
        <taxon>Solanum</taxon>
    </lineage>
</organism>